<evidence type="ECO:0000313" key="1">
    <source>
        <dbReference type="EMBL" id="QHB51649.1"/>
    </source>
</evidence>
<proteinExistence type="predicted"/>
<dbReference type="Proteomes" id="UP000465035">
    <property type="component" value="Chromosome"/>
</dbReference>
<dbReference type="InterPro" id="IPR036278">
    <property type="entry name" value="Sialidase_sf"/>
</dbReference>
<organism evidence="1 2">
    <name type="scientific">Lentilactobacillus hilgardii</name>
    <name type="common">Lactobacillus hilgardii</name>
    <dbReference type="NCBI Taxonomy" id="1588"/>
    <lineage>
        <taxon>Bacteria</taxon>
        <taxon>Bacillati</taxon>
        <taxon>Bacillota</taxon>
        <taxon>Bacilli</taxon>
        <taxon>Lactobacillales</taxon>
        <taxon>Lactobacillaceae</taxon>
        <taxon>Lentilactobacillus</taxon>
    </lineage>
</organism>
<name>A0A6P1E519_LENHI</name>
<dbReference type="AlphaFoldDB" id="A0A6P1E519"/>
<dbReference type="PANTHER" id="PTHR38792">
    <property type="entry name" value="BNR/ASP-BOX REPEAT DOMAIN PROTEIN (AFU_ORTHOLOGUE AFUA_7G06430)-RELATED"/>
    <property type="match status" value="1"/>
</dbReference>
<dbReference type="Gene3D" id="2.120.10.10">
    <property type="match status" value="1"/>
</dbReference>
<accession>A0A6P1E519</accession>
<dbReference type="SMR" id="A0A6P1E519"/>
<dbReference type="PANTHER" id="PTHR38792:SF3">
    <property type="entry name" value="BNR_ASP-BOX REPEAT DOMAIN PROTEIN (AFU_ORTHOLOGUE AFUA_7G06430)-RELATED"/>
    <property type="match status" value="1"/>
</dbReference>
<dbReference type="CDD" id="cd15482">
    <property type="entry name" value="Sialidase_non-viral"/>
    <property type="match status" value="1"/>
</dbReference>
<evidence type="ECO:0000313" key="2">
    <source>
        <dbReference type="Proteomes" id="UP000465035"/>
    </source>
</evidence>
<dbReference type="GeneID" id="69057740"/>
<dbReference type="SUPFAM" id="SSF50939">
    <property type="entry name" value="Sialidases"/>
    <property type="match status" value="1"/>
</dbReference>
<protein>
    <submittedName>
        <fullName evidence="1">Exo-alpha-sialidase</fullName>
    </submittedName>
</protein>
<dbReference type="RefSeq" id="WP_159298715.1">
    <property type="nucleotide sequence ID" value="NZ_CP047121.1"/>
</dbReference>
<dbReference type="EMBL" id="CP047121">
    <property type="protein sequence ID" value="QHB51649.1"/>
    <property type="molecule type" value="Genomic_DNA"/>
</dbReference>
<sequence length="345" mass="37927">MITIATKSIFSDTRQPNFLYGKGLLTTHSDEQHNGRLYATCEHYVNGVPNFPIFESIDHGQSWQHISDVSDQVNGWGMRYQPFLYELPEKIGNLPMGTLICAGNSIPKDMSATKIDLYKSVDHGQSWQYLSTVVQGGTASVKDQKPVWEPFLIVINHQLVCFFSDERDKKAHSQKLSHKLSRDGRHWGAEIDDVAVSNPEARPGMATVARMANGNYIMTFEMVAEGAIVVNGERNRSNFKISQNGLDWQPTDPGTEFANGGSPYVTVLSDGRVVANSTGNELYVNDKNGDGKWATVQTPMAGAYSRSLTPLGNSQVLIVSAGPYAGPTAKADHELTSLIFKIPTD</sequence>
<reference evidence="1 2" key="1">
    <citation type="submission" date="2019-12" db="EMBL/GenBank/DDBJ databases">
        <title>Lactobacillus hilgardii FLUB.</title>
        <authorList>
            <person name="Gustaw K."/>
        </authorList>
    </citation>
    <scope>NUCLEOTIDE SEQUENCE [LARGE SCALE GENOMIC DNA]</scope>
    <source>
        <strain evidence="1 2">FLUB</strain>
    </source>
</reference>
<gene>
    <name evidence="1" type="ORF">GQR93_05155</name>
</gene>